<comment type="caution">
    <text evidence="1">The sequence shown here is derived from an EMBL/GenBank/DDBJ whole genome shotgun (WGS) entry which is preliminary data.</text>
</comment>
<accession>A0A6N2BGZ8</accession>
<reference evidence="1" key="1">
    <citation type="submission" date="2019-05" db="EMBL/GenBank/DDBJ databases">
        <title>The de novo reference genome and transcriptome assemblies of the wild tomato species Solanum chilense.</title>
        <authorList>
            <person name="Stam R."/>
            <person name="Nosenko T."/>
            <person name="Hoerger A.C."/>
            <person name="Stephan W."/>
            <person name="Seidel M.A."/>
            <person name="Kuhn J.M.M."/>
            <person name="Haberer G."/>
            <person name="Tellier A."/>
        </authorList>
    </citation>
    <scope>NUCLEOTIDE SEQUENCE</scope>
    <source>
        <tissue evidence="1">Mature leaves</tissue>
    </source>
</reference>
<organism evidence="1">
    <name type="scientific">Solanum chilense</name>
    <name type="common">Tomato</name>
    <name type="synonym">Lycopersicon chilense</name>
    <dbReference type="NCBI Taxonomy" id="4083"/>
    <lineage>
        <taxon>Eukaryota</taxon>
        <taxon>Viridiplantae</taxon>
        <taxon>Streptophyta</taxon>
        <taxon>Embryophyta</taxon>
        <taxon>Tracheophyta</taxon>
        <taxon>Spermatophyta</taxon>
        <taxon>Magnoliopsida</taxon>
        <taxon>eudicotyledons</taxon>
        <taxon>Gunneridae</taxon>
        <taxon>Pentapetalae</taxon>
        <taxon>asterids</taxon>
        <taxon>lamiids</taxon>
        <taxon>Solanales</taxon>
        <taxon>Solanaceae</taxon>
        <taxon>Solanoideae</taxon>
        <taxon>Solaneae</taxon>
        <taxon>Solanum</taxon>
        <taxon>Solanum subgen. Lycopersicon</taxon>
    </lineage>
</organism>
<dbReference type="EMBL" id="RXGB01002762">
    <property type="protein sequence ID" value="TMW94005.1"/>
    <property type="molecule type" value="Genomic_DNA"/>
</dbReference>
<sequence length="113" mass="13472">MTRISIVRVVEDLAAMWERMGKANIYFTPSPPSTSVEVWMLRFQLCKEMRKAMIRDCLMLRIWKIVKDIFTFVVPDKELPRLEFQNFRYFSMPNESWNCVTPLKDLDSNIDTT</sequence>
<evidence type="ECO:0000313" key="1">
    <source>
        <dbReference type="EMBL" id="TMW94005.1"/>
    </source>
</evidence>
<proteinExistence type="predicted"/>
<dbReference type="AlphaFoldDB" id="A0A6N2BGZ8"/>
<protein>
    <submittedName>
        <fullName evidence="1">Uncharacterized protein</fullName>
    </submittedName>
</protein>
<name>A0A6N2BGZ8_SOLCI</name>
<gene>
    <name evidence="1" type="ORF">EJD97_010889</name>
</gene>